<organism evidence="4 5">
    <name type="scientific">Paragonimus skrjabini miyazakii</name>
    <dbReference type="NCBI Taxonomy" id="59628"/>
    <lineage>
        <taxon>Eukaryota</taxon>
        <taxon>Metazoa</taxon>
        <taxon>Spiralia</taxon>
        <taxon>Lophotrochozoa</taxon>
        <taxon>Platyhelminthes</taxon>
        <taxon>Trematoda</taxon>
        <taxon>Digenea</taxon>
        <taxon>Plagiorchiida</taxon>
        <taxon>Troglotremata</taxon>
        <taxon>Troglotrematidae</taxon>
        <taxon>Paragonimus</taxon>
    </lineage>
</organism>
<keyword evidence="2" id="KW-0812">Transmembrane</keyword>
<keyword evidence="2" id="KW-0472">Membrane</keyword>
<comment type="caution">
    <text evidence="4">The sequence shown here is derived from an EMBL/GenBank/DDBJ whole genome shotgun (WGS) entry which is preliminary data.</text>
</comment>
<feature type="region of interest" description="Disordered" evidence="1">
    <location>
        <begin position="1124"/>
        <end position="1147"/>
    </location>
</feature>
<feature type="compositionally biased region" description="Basic residues" evidence="1">
    <location>
        <begin position="1671"/>
        <end position="1680"/>
    </location>
</feature>
<dbReference type="InterPro" id="IPR026307">
    <property type="entry name" value="TMEM132"/>
</dbReference>
<accession>A0A8S9Z056</accession>
<evidence type="ECO:0008006" key="6">
    <source>
        <dbReference type="Google" id="ProtNLM"/>
    </source>
</evidence>
<evidence type="ECO:0000256" key="3">
    <source>
        <dbReference type="SAM" id="SignalP"/>
    </source>
</evidence>
<feature type="compositionally biased region" description="Polar residues" evidence="1">
    <location>
        <begin position="1743"/>
        <end position="1761"/>
    </location>
</feature>
<keyword evidence="3" id="KW-0732">Signal</keyword>
<evidence type="ECO:0000256" key="1">
    <source>
        <dbReference type="SAM" id="MobiDB-lite"/>
    </source>
</evidence>
<protein>
    <recommendedName>
        <fullName evidence="6">Transmembrane protein 132E</fullName>
    </recommendedName>
</protein>
<gene>
    <name evidence="4" type="ORF">EG68_02303</name>
</gene>
<feature type="region of interest" description="Disordered" evidence="1">
    <location>
        <begin position="1735"/>
        <end position="1763"/>
    </location>
</feature>
<feature type="region of interest" description="Disordered" evidence="1">
    <location>
        <begin position="1671"/>
        <end position="1708"/>
    </location>
</feature>
<evidence type="ECO:0000313" key="4">
    <source>
        <dbReference type="EMBL" id="KAF7260779.1"/>
    </source>
</evidence>
<feature type="region of interest" description="Disordered" evidence="1">
    <location>
        <begin position="1015"/>
        <end position="1048"/>
    </location>
</feature>
<evidence type="ECO:0000313" key="5">
    <source>
        <dbReference type="Proteomes" id="UP000822476"/>
    </source>
</evidence>
<feature type="compositionally biased region" description="Polar residues" evidence="1">
    <location>
        <begin position="1219"/>
        <end position="1241"/>
    </location>
</feature>
<feature type="region of interest" description="Disordered" evidence="1">
    <location>
        <begin position="1307"/>
        <end position="1327"/>
    </location>
</feature>
<dbReference type="OrthoDB" id="10026202at2759"/>
<sequence length="1805" mass="201069">MFFILFVFFCTKTLGTIGYIDNLVEIRIKPSDGGFLLDQASSSGNGREILFSTASNADKYEVTAALGVIKKSIRFTGSRAIDRSPYSISVHTLNVEVEEKSKTIYFLCHASLNNNNDVIYPGSSLASHMCCFVAINTTFSQEHTSCVLDFTNFRESTTCSSSVKLPSVLWKQRSGSSIAISYTTFSSNYNDQTIPSSNHPFPNARCELPRDISDLTFTPLPPATIARSVPDAIREIGKSLLLQIPRRELQTDEEFSVSVRLKRGDDVSEFTLRCEVPANSYVEFVRVIWPGGLSPVKQNEAHFYASTQNEDSSVSSTTARLRSESGMHNSIWDIFHQSVINQKRNVTEIVARFREDLIKTSHSGKHSSATEVYKLLFRVTRPPDGSPGRVAPRILWSLVSLSRQNTPDRTVLSSPIVTRLNIESSELKHLAMVIKTSALVNLAALTGQPSIHPVWVYGLTHNAQLVDVTSRATCHTGDDAIIHFANDAFILAGSVLYDKDVLGGKIDQYVDVTEFTAHRLRLKSISTRPADSRLDVLTNPTNTELPVKLVIPNGNAIHSQNPPNGTTDGVIQELTTSNMAWLVGTKPGSVQLFLEPINQSVTNAHIPPGLAKQLKDQRAQLMAHNSSGLDTNNRPPLWIHAMDDAPSLEVHVTEEDSVWPVGLSAQLILDFQMVLHQNVDPNLARDNPMLNRGPILHAAEDLMPLYSSLHAIQFTPVGGQLVHSGTVHDAFTRKDTQVFQRWKPLQPVNDKDRRNDSMASQSDLKIGYLLVWVHLSDGSTILWNRMAELYEIIRKPLPFKLVIENLRSDVFRLSDSTSEHRRRRRRRSSDGWFKGATGYSRMNPIPTEEDTRGTWFPSRDNLQHDDNVARSSRFKQSSWFGPTVQVVPNSLPFTGDVLELRLVSQNNQLLVPKLRVPVRIATSSAIKEDVKDAFPIVKRPDQPWLHEGQEKIDSLLGVIEEPPPAQPRTHDVTHQQYHVPPLQSLPNGKNIISDTNHELMALKDAPGFRPISSTMSNRAKPDGKPVGSHLVNPTQPGVMDETSLSDQTREDKLSVGFTDLRHGPHGVPVSDQEAVRGSRTALEMSMYILLGLFALVGLVFAVNCGAVIARYRWERMGRRRGSQIGIAKDDRTSETLKSRSHPASDDAVKNTLCVSSSSEMGPIMEQPRVPSLVKRCKQILLPNRTKHKPLLHRDNDWVWISRDKAATSMAQPDSDRVTSLHSPTSPSLATNRAPRNNTASLESKFGRSHSYGGKRTSTTAVLSIAWRDNYQSDEAGETSDYSPSITNSALLCQDDGRSIDPWVVAHCGQQQSSESHSTERPPRRHTTGALMQRNYQGQECSIRIISNPMSDQNYSSKSNTSKHVEFNSRSTAVMHNPVNSPNICMGSASASMRRRQQVSLTSAESIHQAPIADYSLRTDCDGRAMNHLMLPSLYSAPTQPVPPVPISHLSFPNSDMCWKAVMYRSWVRPRTVCLKLPNSILNSSMNTAHFNSSTRKHCCDQLDEITSTTAFSVCHTRKSSRTQRAQQCFYPDSLNGHGCQDQCYNENILGGLCEDAETEGCENADKTNVPCPPTRTTSRTNTEIHTIDSHKPNRRENFVHGHRPMSLPQNFYALNGLYSTLPQIDDSTEASTAINTHSSILQEGGDGHHHDRQILTSNPSEESLWWFHPVRQQRRRRRHHDTVEKSERTITNGPVHSSDRNEAVGEKVQSRKSIEYACPNLRTCDPKIVHNDQRTTDPPQLGIQHSSSIQAQPVATSSSSPPCKMTHEIVSTVTSASDLAWDQELLALSHDRLMAYFADMKESTA</sequence>
<dbReference type="PANTHER" id="PTHR13388:SF11">
    <property type="entry name" value="DETONATOR, ISOFORM E"/>
    <property type="match status" value="1"/>
</dbReference>
<feature type="transmembrane region" description="Helical" evidence="2">
    <location>
        <begin position="1086"/>
        <end position="1109"/>
    </location>
</feature>
<name>A0A8S9Z056_9TREM</name>
<feature type="chain" id="PRO_5035909513" description="Transmembrane protein 132E" evidence="3">
    <location>
        <begin position="16"/>
        <end position="1805"/>
    </location>
</feature>
<keyword evidence="2" id="KW-1133">Transmembrane helix</keyword>
<evidence type="ECO:0000256" key="2">
    <source>
        <dbReference type="SAM" id="Phobius"/>
    </source>
</evidence>
<feature type="compositionally biased region" description="Basic and acidic residues" evidence="1">
    <location>
        <begin position="1127"/>
        <end position="1147"/>
    </location>
</feature>
<keyword evidence="5" id="KW-1185">Reference proteome</keyword>
<dbReference type="PANTHER" id="PTHR13388">
    <property type="entry name" value="DETONATOR, ISOFORM E"/>
    <property type="match status" value="1"/>
</dbReference>
<dbReference type="EMBL" id="JTDE01000613">
    <property type="protein sequence ID" value="KAF7260779.1"/>
    <property type="molecule type" value="Genomic_DNA"/>
</dbReference>
<dbReference type="Proteomes" id="UP000822476">
    <property type="component" value="Unassembled WGS sequence"/>
</dbReference>
<feature type="region of interest" description="Disordered" evidence="1">
    <location>
        <begin position="1208"/>
        <end position="1254"/>
    </location>
</feature>
<feature type="signal peptide" evidence="3">
    <location>
        <begin position="1"/>
        <end position="15"/>
    </location>
</feature>
<reference evidence="4" key="1">
    <citation type="submission" date="2019-07" db="EMBL/GenBank/DDBJ databases">
        <title>Annotation for the trematode Paragonimus miyazaki's.</title>
        <authorList>
            <person name="Choi Y.-J."/>
        </authorList>
    </citation>
    <scope>NUCLEOTIDE SEQUENCE</scope>
    <source>
        <strain evidence="4">Japan</strain>
    </source>
</reference>
<proteinExistence type="predicted"/>
<feature type="compositionally biased region" description="Basic and acidic residues" evidence="1">
    <location>
        <begin position="1697"/>
        <end position="1708"/>
    </location>
</feature>